<keyword evidence="1" id="KW-0560">Oxidoreductase</keyword>
<comment type="caution">
    <text evidence="11">The sequence shown here is derived from an EMBL/GenBank/DDBJ whole genome shotgun (WGS) entry which is preliminary data.</text>
</comment>
<comment type="catalytic activity">
    <reaction evidence="5">
        <text>5,6-dihydrouracil + NAD(+) = uracil + NADH + H(+)</text>
        <dbReference type="Rhea" id="RHEA:20189"/>
        <dbReference type="ChEBI" id="CHEBI:15378"/>
        <dbReference type="ChEBI" id="CHEBI:15901"/>
        <dbReference type="ChEBI" id="CHEBI:17568"/>
        <dbReference type="ChEBI" id="CHEBI:57540"/>
        <dbReference type="ChEBI" id="CHEBI:57945"/>
        <dbReference type="EC" id="1.3.1.1"/>
    </reaction>
</comment>
<dbReference type="AlphaFoldDB" id="A0A2V1H182"/>
<evidence type="ECO:0000256" key="1">
    <source>
        <dbReference type="ARBA" id="ARBA00023002"/>
    </source>
</evidence>
<name>A0A2V1H182_9GAMM</name>
<dbReference type="Gene3D" id="3.50.50.60">
    <property type="entry name" value="FAD/NAD(P)-binding domain"/>
    <property type="match status" value="3"/>
</dbReference>
<comment type="function">
    <text evidence="6">Involved in pyrimidine base degradation. Catalyzes physiologically the reduction of uracil to 5,6-dihydrouracil (DHU) by using NADH as a specific cosubstrate. It also catalyzes the reverse reaction and the reduction of thymine to 5,6-dihydrothymine (DHT).</text>
</comment>
<evidence type="ECO:0000259" key="9">
    <source>
        <dbReference type="Pfam" id="PF07992"/>
    </source>
</evidence>
<proteinExistence type="predicted"/>
<evidence type="ECO:0000256" key="6">
    <source>
        <dbReference type="ARBA" id="ARBA00049578"/>
    </source>
</evidence>
<evidence type="ECO:0000259" key="10">
    <source>
        <dbReference type="Pfam" id="PF14691"/>
    </source>
</evidence>
<dbReference type="NCBIfam" id="TIGR03315">
    <property type="entry name" value="Se_ygfK"/>
    <property type="match status" value="1"/>
</dbReference>
<dbReference type="InterPro" id="IPR009051">
    <property type="entry name" value="Helical_ferredxn"/>
</dbReference>
<dbReference type="EMBL" id="QDDL01000001">
    <property type="protein sequence ID" value="PVZ71720.1"/>
    <property type="molecule type" value="Genomic_DNA"/>
</dbReference>
<dbReference type="PRINTS" id="PR00419">
    <property type="entry name" value="ADXRDTASE"/>
</dbReference>
<dbReference type="InterPro" id="IPR023753">
    <property type="entry name" value="FAD/NAD-binding_dom"/>
</dbReference>
<organism evidence="11 12">
    <name type="scientific">Pelagibaculum spongiae</name>
    <dbReference type="NCBI Taxonomy" id="2080658"/>
    <lineage>
        <taxon>Bacteria</taxon>
        <taxon>Pseudomonadati</taxon>
        <taxon>Pseudomonadota</taxon>
        <taxon>Gammaproteobacteria</taxon>
        <taxon>Oceanospirillales</taxon>
        <taxon>Pelagibaculum</taxon>
    </lineage>
</organism>
<dbReference type="Gene3D" id="1.10.1060.10">
    <property type="entry name" value="Alpha-helical ferredoxin"/>
    <property type="match status" value="1"/>
</dbReference>
<evidence type="ECO:0000313" key="12">
    <source>
        <dbReference type="Proteomes" id="UP000244906"/>
    </source>
</evidence>
<dbReference type="Pfam" id="PF07992">
    <property type="entry name" value="Pyr_redox_2"/>
    <property type="match status" value="1"/>
</dbReference>
<dbReference type="RefSeq" id="WP_116685309.1">
    <property type="nucleotide sequence ID" value="NZ_CAWNYD010000001.1"/>
</dbReference>
<dbReference type="PANTHER" id="PTHR43073:SF2">
    <property type="entry name" value="DIHYDROPYRIMIDINE DEHYDROGENASE [NADP(+)]"/>
    <property type="match status" value="1"/>
</dbReference>
<evidence type="ECO:0000256" key="4">
    <source>
        <dbReference type="ARBA" id="ARBA00047685"/>
    </source>
</evidence>
<evidence type="ECO:0000256" key="2">
    <source>
        <dbReference type="ARBA" id="ARBA00030119"/>
    </source>
</evidence>
<gene>
    <name evidence="11" type="ORF">DC094_01455</name>
</gene>
<dbReference type="SUPFAM" id="SSF51971">
    <property type="entry name" value="Nucleotide-binding domain"/>
    <property type="match status" value="1"/>
</dbReference>
<dbReference type="InterPro" id="IPR017701">
    <property type="entry name" value="Se_rdtase_YgfK"/>
</dbReference>
<comment type="subunit">
    <text evidence="7">Heterotetramer of 2 PreA and 2 PreT subunits.</text>
</comment>
<evidence type="ECO:0000313" key="11">
    <source>
        <dbReference type="EMBL" id="PVZ71720.1"/>
    </source>
</evidence>
<dbReference type="GO" id="GO:0004159">
    <property type="term" value="F:dihydropyrimidine dehydrogenase (NAD+) activity"/>
    <property type="evidence" value="ECO:0007669"/>
    <property type="project" value="UniProtKB-EC"/>
</dbReference>
<sequence>MADIMRPVPFKSLIERIVGEYRQTNSIFGIPAKQFFRKQNAHHIKVFEERAETPVGPAAGPHTQLTQNILTSWLTGGRFIELKTVQIMDELEIEKPCIDPEDECFNTEWSSEFTLTKAHDEYLKAWFLTYLLEELFDPQPDGKRSFIFNMSVGYNLEGIKTDRMQTFIDDMMDSAAHPMFAVYKAQLQALVNDEDFIKLMGLQGEAERIQRLRELPSRIPGGISQSMTLSTMHGCPPAEIEAICNYMLTEKKINTFVKLNPTLLGFKTVRGILDGCGFDYIGLNPEGFEHDLKIEQALPMLHRLVANGKEHGRRFGVKLTNTLASINHKGRLPGPEMYMSGRALYPLTMNVAALLAREFNGELPMSYSGGAWKGNINEIFDTGIRPITMATDLLKPGGYLRLKDCADRLETSDAWGMTKVDVDAVEALAKASLVDDYTQKEWHENQRKKPVKVPLTDCSMAPCKQACPIEQDIPEYMQMLAAGKYREALELVYSRNALPAITAHICDHQCMYACTRQDYEGSVKIREMKKIAVEKGWKEFRGSWQKPEITRQEKCAVIGAGPAGLAAALFMARGGFPVTLFEKEANAGGIVKNVIPQFRIAAEVIEQDIQFIADNGVNFEFGCDPELTVDGLKAQGFKYVFVGTGAEKGSAIPLTGDGAQGDTSKVIKSLSFLRQFNMDKTALQLGAHVAVVGGGNTAMDSARAALRLPGVEQVTVLYRRTEKEMPADREEYEMAKADGVTFCFLTNPESISPESMSAGSKGESGEGSCELVARVMELGEPDEQGRRRPVKTDKTVTLQINTLISAIGERPDCAALEAKGIALAEDGWPVVDSKTCETAAENVFLMGDAFTGPSSIVSAIGCARKAVDCALEREGTSLEVLEREERTSIDEIFDRKGAIPLKLVEEGDEGFIAQEASRCLECNSVCSKCVDVCPNRANMAFPIPGFKDPLQIIHIDAYCNECGNCGQFCNWMSRPYKEKFTLFSLMEDYRDSTNFGFLVDGEKVLVRVESGEFELGHKNGLLVGDSIVELGDELRIINYLMSNHSHLLNEVLL</sequence>
<evidence type="ECO:0000256" key="3">
    <source>
        <dbReference type="ARBA" id="ARBA00032722"/>
    </source>
</evidence>
<evidence type="ECO:0000256" key="8">
    <source>
        <dbReference type="ARBA" id="ARBA00049728"/>
    </source>
</evidence>
<dbReference type="Proteomes" id="UP000244906">
    <property type="component" value="Unassembled WGS sequence"/>
</dbReference>
<dbReference type="SUPFAM" id="SSF51395">
    <property type="entry name" value="FMN-linked oxidoreductases"/>
    <property type="match status" value="1"/>
</dbReference>
<dbReference type="GO" id="GO:0051536">
    <property type="term" value="F:iron-sulfur cluster binding"/>
    <property type="evidence" value="ECO:0007669"/>
    <property type="project" value="InterPro"/>
</dbReference>
<evidence type="ECO:0000256" key="7">
    <source>
        <dbReference type="ARBA" id="ARBA00049714"/>
    </source>
</evidence>
<evidence type="ECO:0000256" key="5">
    <source>
        <dbReference type="ARBA" id="ARBA00048792"/>
    </source>
</evidence>
<dbReference type="SUPFAM" id="SSF46548">
    <property type="entry name" value="alpha-helical ferredoxin"/>
    <property type="match status" value="1"/>
</dbReference>
<feature type="domain" description="Dihydroprymidine dehydrogenase" evidence="10">
    <location>
        <begin position="457"/>
        <end position="537"/>
    </location>
</feature>
<dbReference type="Pfam" id="PF14691">
    <property type="entry name" value="Fer4_20"/>
    <property type="match status" value="1"/>
</dbReference>
<dbReference type="EC" id="1.3.1.1" evidence="8"/>
<dbReference type="PANTHER" id="PTHR43073">
    <property type="entry name" value="DIHYDROPYRIMIDINE DEHYDROGENASE [NADP(+)]"/>
    <property type="match status" value="1"/>
</dbReference>
<protein>
    <recommendedName>
        <fullName evidence="8">dihydrouracil dehydrogenase (NAD(+))</fullName>
        <ecNumber evidence="8">1.3.1.1</ecNumber>
    </recommendedName>
    <alternativeName>
        <fullName evidence="3">Dihydrothymine dehydrogenase</fullName>
    </alternativeName>
    <alternativeName>
        <fullName evidence="2">Dihydrouracil dehydrogenase</fullName>
    </alternativeName>
</protein>
<dbReference type="InterPro" id="IPR036188">
    <property type="entry name" value="FAD/NAD-bd_sf"/>
</dbReference>
<dbReference type="InterPro" id="IPR028261">
    <property type="entry name" value="DPD_II"/>
</dbReference>
<dbReference type="SUPFAM" id="SSF54862">
    <property type="entry name" value="4Fe-4S ferredoxins"/>
    <property type="match status" value="1"/>
</dbReference>
<comment type="catalytic activity">
    <reaction evidence="4">
        <text>5,6-dihydrothymine + NAD(+) = thymine + NADH + H(+)</text>
        <dbReference type="Rhea" id="RHEA:28791"/>
        <dbReference type="ChEBI" id="CHEBI:15378"/>
        <dbReference type="ChEBI" id="CHEBI:17821"/>
        <dbReference type="ChEBI" id="CHEBI:27468"/>
        <dbReference type="ChEBI" id="CHEBI:57540"/>
        <dbReference type="ChEBI" id="CHEBI:57945"/>
        <dbReference type="EC" id="1.3.1.1"/>
    </reaction>
</comment>
<dbReference type="OrthoDB" id="9810782at2"/>
<reference evidence="11 12" key="1">
    <citation type="submission" date="2018-04" db="EMBL/GenBank/DDBJ databases">
        <title>Thalassorhabdus spongiae gen. nov., sp. nov., isolated from a marine sponge in South-West Iceland.</title>
        <authorList>
            <person name="Knobloch S."/>
            <person name="Daussin A."/>
            <person name="Johannsson R."/>
            <person name="Marteinsson V.T."/>
        </authorList>
    </citation>
    <scope>NUCLEOTIDE SEQUENCE [LARGE SCALE GENOMIC DNA]</scope>
    <source>
        <strain evidence="11 12">Hp12</strain>
    </source>
</reference>
<feature type="domain" description="FAD/NAD(P)-binding" evidence="9">
    <location>
        <begin position="554"/>
        <end position="860"/>
    </location>
</feature>
<keyword evidence="12" id="KW-1185">Reference proteome</keyword>
<accession>A0A2V1H182</accession>